<feature type="region of interest" description="Disordered" evidence="1">
    <location>
        <begin position="1"/>
        <end position="118"/>
    </location>
</feature>
<reference evidence="2 3" key="1">
    <citation type="submission" date="2014-04" db="EMBL/GenBank/DDBJ databases">
        <title>Evolutionary Origins and Diversification of the Mycorrhizal Mutualists.</title>
        <authorList>
            <consortium name="DOE Joint Genome Institute"/>
            <consortium name="Mycorrhizal Genomics Consortium"/>
            <person name="Kohler A."/>
            <person name="Kuo A."/>
            <person name="Nagy L.G."/>
            <person name="Floudas D."/>
            <person name="Copeland A."/>
            <person name="Barry K.W."/>
            <person name="Cichocki N."/>
            <person name="Veneault-Fourrey C."/>
            <person name="LaButti K."/>
            <person name="Lindquist E.A."/>
            <person name="Lipzen A."/>
            <person name="Lundell T."/>
            <person name="Morin E."/>
            <person name="Murat C."/>
            <person name="Riley R."/>
            <person name="Ohm R."/>
            <person name="Sun H."/>
            <person name="Tunlid A."/>
            <person name="Henrissat B."/>
            <person name="Grigoriev I.V."/>
            <person name="Hibbett D.S."/>
            <person name="Martin F."/>
        </authorList>
    </citation>
    <scope>NUCLEOTIDE SEQUENCE [LARGE SCALE GENOMIC DNA]</scope>
    <source>
        <strain evidence="2 3">MD-312</strain>
    </source>
</reference>
<gene>
    <name evidence="2" type="ORF">HYDPIDRAFT_33511</name>
</gene>
<dbReference type="OrthoDB" id="3269403at2759"/>
<keyword evidence="3" id="KW-1185">Reference proteome</keyword>
<name>A0A0C9VN74_9AGAM</name>
<proteinExistence type="predicted"/>
<protein>
    <submittedName>
        <fullName evidence="2">Uncharacterized protein</fullName>
    </submittedName>
</protein>
<dbReference type="Proteomes" id="UP000053820">
    <property type="component" value="Unassembled WGS sequence"/>
</dbReference>
<evidence type="ECO:0000313" key="3">
    <source>
        <dbReference type="Proteomes" id="UP000053820"/>
    </source>
</evidence>
<accession>A0A0C9VN74</accession>
<dbReference type="EMBL" id="KN839897">
    <property type="protein sequence ID" value="KIJ59115.1"/>
    <property type="molecule type" value="Genomic_DNA"/>
</dbReference>
<dbReference type="HOGENOM" id="CLU_013426_1_0_1"/>
<dbReference type="AlphaFoldDB" id="A0A0C9VN74"/>
<sequence>MSSSIQFAMPGALSDELIDEPDTSSLTLSTSHISRHLARKPENVQTVQDDTLFGDDEKMQTDQTDPTAEETGAEGQPGTSQASDAIQPEAGPSSGRDPSPPNFDISDSNAAGQPPDDEVILFRPSGTAKKRGVIEDNSGIPIFLEKRCYKEVDYSQLLRKGLYEKEEIINQLKSKLRQQGAQILKQERIAVQEQYAAMYNKARNTAQQEFERQNKVVSNMQAHLQQREVELSGLCSELKVQNQQRAKLQAQIQGDQELAAQTHKQELDDIQRQFEEQLGEFHQASSANLARALQQRDQEFQAKTADIEKRMEEQLDRAKAAMAAGRESELADFGEVRRLFKDKFGILQDADFITHVSAAADDVHAFEYEDGAGPDVNALSFDLTHSYTSLWNSHILELLLRELQQRSEEDKWPAKKPDNYIREILKNRYRRLRTTWLKAQPKLTVNGVLETPAEVEKRLLREMMRLGKESRQATRRRNKYHRRVAVLDHIAKLKTDTANDDLPAWEWLQHLIKTLSEHGMSSEESAVENEVEHVLRVKNMEWRRYVERELDLVDAERILDSDIFSPQGAKPVKRSRAPDNPTSRRDAVMGLPMDLYDGAWIASLTQRQLESLEASNDKFIWMKVAAV</sequence>
<evidence type="ECO:0000313" key="2">
    <source>
        <dbReference type="EMBL" id="KIJ59115.1"/>
    </source>
</evidence>
<evidence type="ECO:0000256" key="1">
    <source>
        <dbReference type="SAM" id="MobiDB-lite"/>
    </source>
</evidence>
<organism evidence="2 3">
    <name type="scientific">Hydnomerulius pinastri MD-312</name>
    <dbReference type="NCBI Taxonomy" id="994086"/>
    <lineage>
        <taxon>Eukaryota</taxon>
        <taxon>Fungi</taxon>
        <taxon>Dikarya</taxon>
        <taxon>Basidiomycota</taxon>
        <taxon>Agaricomycotina</taxon>
        <taxon>Agaricomycetes</taxon>
        <taxon>Agaricomycetidae</taxon>
        <taxon>Boletales</taxon>
        <taxon>Boletales incertae sedis</taxon>
        <taxon>Leucogyrophana</taxon>
    </lineage>
</organism>